<protein>
    <submittedName>
        <fullName evidence="2">LECG-like protein</fullName>
    </submittedName>
</protein>
<dbReference type="SUPFAM" id="SSF56436">
    <property type="entry name" value="C-type lectin-like"/>
    <property type="match status" value="1"/>
</dbReference>
<dbReference type="Proteomes" id="UP001164746">
    <property type="component" value="Chromosome 12"/>
</dbReference>
<dbReference type="InterPro" id="IPR050111">
    <property type="entry name" value="C-type_lectin/snaclec_domain"/>
</dbReference>
<accession>A0ABY7FGJ9</accession>
<name>A0ABY7FGJ9_MYAAR</name>
<dbReference type="InterPro" id="IPR016187">
    <property type="entry name" value="CTDL_fold"/>
</dbReference>
<organism evidence="2 3">
    <name type="scientific">Mya arenaria</name>
    <name type="common">Soft-shell clam</name>
    <dbReference type="NCBI Taxonomy" id="6604"/>
    <lineage>
        <taxon>Eukaryota</taxon>
        <taxon>Metazoa</taxon>
        <taxon>Spiralia</taxon>
        <taxon>Lophotrochozoa</taxon>
        <taxon>Mollusca</taxon>
        <taxon>Bivalvia</taxon>
        <taxon>Autobranchia</taxon>
        <taxon>Heteroconchia</taxon>
        <taxon>Euheterodonta</taxon>
        <taxon>Imparidentia</taxon>
        <taxon>Neoheterodontei</taxon>
        <taxon>Myida</taxon>
        <taxon>Myoidea</taxon>
        <taxon>Myidae</taxon>
        <taxon>Mya</taxon>
    </lineage>
</organism>
<evidence type="ECO:0000313" key="2">
    <source>
        <dbReference type="EMBL" id="WAR21180.1"/>
    </source>
</evidence>
<dbReference type="PROSITE" id="PS50041">
    <property type="entry name" value="C_TYPE_LECTIN_2"/>
    <property type="match status" value="1"/>
</dbReference>
<evidence type="ECO:0000313" key="3">
    <source>
        <dbReference type="Proteomes" id="UP001164746"/>
    </source>
</evidence>
<dbReference type="InterPro" id="IPR016186">
    <property type="entry name" value="C-type_lectin-like/link_sf"/>
</dbReference>
<dbReference type="SMART" id="SM00034">
    <property type="entry name" value="CLECT"/>
    <property type="match status" value="1"/>
</dbReference>
<dbReference type="Gene3D" id="3.10.100.10">
    <property type="entry name" value="Mannose-Binding Protein A, subunit A"/>
    <property type="match status" value="1"/>
</dbReference>
<dbReference type="InterPro" id="IPR001304">
    <property type="entry name" value="C-type_lectin-like"/>
</dbReference>
<dbReference type="PANTHER" id="PTHR22803">
    <property type="entry name" value="MANNOSE, PHOSPHOLIPASE, LECTIN RECEPTOR RELATED"/>
    <property type="match status" value="1"/>
</dbReference>
<feature type="domain" description="C-type lectin" evidence="1">
    <location>
        <begin position="96"/>
        <end position="206"/>
    </location>
</feature>
<dbReference type="Pfam" id="PF00059">
    <property type="entry name" value="Lectin_C"/>
    <property type="match status" value="1"/>
</dbReference>
<evidence type="ECO:0000259" key="1">
    <source>
        <dbReference type="PROSITE" id="PS50041"/>
    </source>
</evidence>
<sequence length="224" mass="24265">MQPYLSAAEIKSKLFTRNDTVTGTLLTEASSPSTAACAVHCLARGSDGCNAVRFRELSMGCQLIALDSSSPTEFAASSEWQLFVTELRCPQDWIRIDSSCYYLSTGLMTCADAELHCEELGGPLAAITTQEESSSIFAWLDNEGVVTGLVWIGGNDIVEEGTWEWSTGEEFAFEEMSKISEPNGSTGENCLVIYMAGVAWADYACSITMSNSRGELKTVLSVKQ</sequence>
<dbReference type="EMBL" id="CP111023">
    <property type="protein sequence ID" value="WAR21180.1"/>
    <property type="molecule type" value="Genomic_DNA"/>
</dbReference>
<reference evidence="2" key="1">
    <citation type="submission" date="2022-11" db="EMBL/GenBank/DDBJ databases">
        <title>Centuries of genome instability and evolution in soft-shell clam transmissible cancer (bioRxiv).</title>
        <authorList>
            <person name="Hart S.F.M."/>
            <person name="Yonemitsu M.A."/>
            <person name="Giersch R.M."/>
            <person name="Beal B.F."/>
            <person name="Arriagada G."/>
            <person name="Davis B.W."/>
            <person name="Ostrander E.A."/>
            <person name="Goff S.P."/>
            <person name="Metzger M.J."/>
        </authorList>
    </citation>
    <scope>NUCLEOTIDE SEQUENCE</scope>
    <source>
        <strain evidence="2">MELC-2E11</strain>
        <tissue evidence="2">Siphon/mantle</tissue>
    </source>
</reference>
<proteinExistence type="predicted"/>
<gene>
    <name evidence="2" type="ORF">MAR_015154</name>
</gene>
<keyword evidence="3" id="KW-1185">Reference proteome</keyword>